<feature type="compositionally biased region" description="Basic and acidic residues" evidence="2">
    <location>
        <begin position="22"/>
        <end position="35"/>
    </location>
</feature>
<dbReference type="Gene3D" id="1.20.120.910">
    <property type="entry name" value="DksA, coiled-coil domain"/>
    <property type="match status" value="1"/>
</dbReference>
<sequence length="126" mass="14491">MSRISNIKAKIKTEIEENTSRIKHHIEVQRSKGDSSEAVDVTQDESNKAESRRVLNELSARNDALNKALFRIKNDTYLDCKTCLDEITEERLEATLVAELCIYCANKEFAINKIIQPKHNPSFRRV</sequence>
<dbReference type="Proteomes" id="UP001177212">
    <property type="component" value="Unassembled WGS sequence"/>
</dbReference>
<dbReference type="EMBL" id="JAUYVT010000014">
    <property type="protein sequence ID" value="MDP2565856.1"/>
    <property type="molecule type" value="Genomic_DNA"/>
</dbReference>
<gene>
    <name evidence="3" type="ORF">Q8W34_14510</name>
</gene>
<name>A0ABT9FGI6_9GAMM</name>
<evidence type="ECO:0000256" key="2">
    <source>
        <dbReference type="SAM" id="MobiDB-lite"/>
    </source>
</evidence>
<evidence type="ECO:0000313" key="4">
    <source>
        <dbReference type="Proteomes" id="UP001177212"/>
    </source>
</evidence>
<organism evidence="3 4">
    <name type="scientific">Pseudoalteromonas marina</name>
    <dbReference type="NCBI Taxonomy" id="267375"/>
    <lineage>
        <taxon>Bacteria</taxon>
        <taxon>Pseudomonadati</taxon>
        <taxon>Pseudomonadota</taxon>
        <taxon>Gammaproteobacteria</taxon>
        <taxon>Alteromonadales</taxon>
        <taxon>Pseudoalteromonadaceae</taxon>
        <taxon>Pseudoalteromonas</taxon>
    </lineage>
</organism>
<dbReference type="RefSeq" id="WP_305472619.1">
    <property type="nucleotide sequence ID" value="NZ_JAUYVT010000014.1"/>
</dbReference>
<keyword evidence="4" id="KW-1185">Reference proteome</keyword>
<dbReference type="PROSITE" id="PS51128">
    <property type="entry name" value="ZF_DKSA_2"/>
    <property type="match status" value="1"/>
</dbReference>
<feature type="zinc finger region" description="dksA C4-type" evidence="1">
    <location>
        <begin position="80"/>
        <end position="104"/>
    </location>
</feature>
<accession>A0ABT9FGI6</accession>
<comment type="caution">
    <text evidence="3">The sequence shown here is derived from an EMBL/GenBank/DDBJ whole genome shotgun (WGS) entry which is preliminary data.</text>
</comment>
<evidence type="ECO:0000256" key="1">
    <source>
        <dbReference type="PROSITE-ProRule" id="PRU00510"/>
    </source>
</evidence>
<feature type="region of interest" description="Disordered" evidence="2">
    <location>
        <begin position="22"/>
        <end position="53"/>
    </location>
</feature>
<proteinExistence type="predicted"/>
<reference evidence="3" key="1">
    <citation type="submission" date="2023-07" db="EMBL/GenBank/DDBJ databases">
        <title>Genome content predicts the carbon catabolic preferences of heterotrophic bacteria.</title>
        <authorList>
            <person name="Gralka M."/>
        </authorList>
    </citation>
    <scope>NUCLEOTIDE SEQUENCE</scope>
    <source>
        <strain evidence="3">4G09</strain>
    </source>
</reference>
<protein>
    <submittedName>
        <fullName evidence="3">TraR/DksA C4-type zinc finger protein</fullName>
    </submittedName>
</protein>
<evidence type="ECO:0000313" key="3">
    <source>
        <dbReference type="EMBL" id="MDP2565856.1"/>
    </source>
</evidence>